<protein>
    <submittedName>
        <fullName evidence="5">Helix-turn-helix domain-containing protein</fullName>
    </submittedName>
</protein>
<feature type="region of interest" description="Disordered" evidence="3">
    <location>
        <begin position="331"/>
        <end position="354"/>
    </location>
</feature>
<keyword evidence="1" id="KW-0805">Transcription regulation</keyword>
<keyword evidence="2" id="KW-0804">Transcription</keyword>
<proteinExistence type="predicted"/>
<gene>
    <name evidence="5" type="ORF">AB0D95_24535</name>
</gene>
<dbReference type="InterPro" id="IPR029062">
    <property type="entry name" value="Class_I_gatase-like"/>
</dbReference>
<dbReference type="CDD" id="cd03137">
    <property type="entry name" value="GATase1_AraC_1"/>
    <property type="match status" value="1"/>
</dbReference>
<dbReference type="SMART" id="SM00342">
    <property type="entry name" value="HTH_ARAC"/>
    <property type="match status" value="1"/>
</dbReference>
<keyword evidence="6" id="KW-1185">Reference proteome</keyword>
<accession>A0ABV3EW65</accession>
<evidence type="ECO:0000256" key="2">
    <source>
        <dbReference type="ARBA" id="ARBA00023163"/>
    </source>
</evidence>
<dbReference type="SUPFAM" id="SSF52317">
    <property type="entry name" value="Class I glutamine amidotransferase-like"/>
    <property type="match status" value="1"/>
</dbReference>
<dbReference type="Pfam" id="PF01965">
    <property type="entry name" value="DJ-1_PfpI"/>
    <property type="match status" value="1"/>
</dbReference>
<feature type="domain" description="HTH araC/xylS-type" evidence="4">
    <location>
        <begin position="229"/>
        <end position="327"/>
    </location>
</feature>
<evidence type="ECO:0000256" key="1">
    <source>
        <dbReference type="ARBA" id="ARBA00023015"/>
    </source>
</evidence>
<dbReference type="InterPro" id="IPR052158">
    <property type="entry name" value="INH-QAR"/>
</dbReference>
<dbReference type="PANTHER" id="PTHR43130:SF3">
    <property type="entry name" value="HTH-TYPE TRANSCRIPTIONAL REGULATOR RV1931C"/>
    <property type="match status" value="1"/>
</dbReference>
<feature type="compositionally biased region" description="Low complexity" evidence="3">
    <location>
        <begin position="336"/>
        <end position="354"/>
    </location>
</feature>
<dbReference type="RefSeq" id="WP_359276112.1">
    <property type="nucleotide sequence ID" value="NZ_JBEZNA010000073.1"/>
</dbReference>
<dbReference type="PANTHER" id="PTHR43130">
    <property type="entry name" value="ARAC-FAMILY TRANSCRIPTIONAL REGULATOR"/>
    <property type="match status" value="1"/>
</dbReference>
<reference evidence="5 6" key="1">
    <citation type="submission" date="2024-06" db="EMBL/GenBank/DDBJ databases">
        <title>The Natural Products Discovery Center: Release of the First 8490 Sequenced Strains for Exploring Actinobacteria Biosynthetic Diversity.</title>
        <authorList>
            <person name="Kalkreuter E."/>
            <person name="Kautsar S.A."/>
            <person name="Yang D."/>
            <person name="Bader C.D."/>
            <person name="Teijaro C.N."/>
            <person name="Fluegel L."/>
            <person name="Davis C.M."/>
            <person name="Simpson J.R."/>
            <person name="Lauterbach L."/>
            <person name="Steele A.D."/>
            <person name="Gui C."/>
            <person name="Meng S."/>
            <person name="Li G."/>
            <person name="Viehrig K."/>
            <person name="Ye F."/>
            <person name="Su P."/>
            <person name="Kiefer A.F."/>
            <person name="Nichols A."/>
            <person name="Cepeda A.J."/>
            <person name="Yan W."/>
            <person name="Fan B."/>
            <person name="Jiang Y."/>
            <person name="Adhikari A."/>
            <person name="Zheng C.-J."/>
            <person name="Schuster L."/>
            <person name="Cowan T.M."/>
            <person name="Smanski M.J."/>
            <person name="Chevrette M.G."/>
            <person name="De Carvalho L.P.S."/>
            <person name="Shen B."/>
        </authorList>
    </citation>
    <scope>NUCLEOTIDE SEQUENCE [LARGE SCALE GENOMIC DNA]</scope>
    <source>
        <strain evidence="5 6">NPDC048117</strain>
    </source>
</reference>
<dbReference type="InterPro" id="IPR018060">
    <property type="entry name" value="HTH_AraC"/>
</dbReference>
<sequence length="354" mass="38484">MKNGTSSSRPAAGRRHVVAVAVTDGAATFELAVPCEVFGIDRSDLVDPWYELRLCAAEPGPLRTPSGLTLSTPYGLDDLVEADTVVVAACSRRVQLDPPPGLLAALRTAHARGRRIVSLCSGAYLLAAAGLLDGRRATTHWMSAVDFAHRFPRVAYDPSVLYTEDGTLLTSAGTGAVIDTCLHLVRHDHGSAVANEVARRMVVPPHREGGQRQYAAPLPPRARREEGLGPVLDWARRRLHEPLTVAGLAREAHLSERTFARRFRDTLGTTPLQWILQERVRLAQELLETTDDPVESVARRTGFGNAANLRRHFGRLTTVSPRTYRHVFRHRSAGQDAGASSRPAASAASADRGR</sequence>
<evidence type="ECO:0000256" key="3">
    <source>
        <dbReference type="SAM" id="MobiDB-lite"/>
    </source>
</evidence>
<organism evidence="5 6">
    <name type="scientific">Streptomyces chilikensis</name>
    <dbReference type="NCBI Taxonomy" id="1194079"/>
    <lineage>
        <taxon>Bacteria</taxon>
        <taxon>Bacillati</taxon>
        <taxon>Actinomycetota</taxon>
        <taxon>Actinomycetes</taxon>
        <taxon>Kitasatosporales</taxon>
        <taxon>Streptomycetaceae</taxon>
        <taxon>Streptomyces</taxon>
    </lineage>
</organism>
<dbReference type="EMBL" id="JBEZNA010000073">
    <property type="protein sequence ID" value="MEU9580389.1"/>
    <property type="molecule type" value="Genomic_DNA"/>
</dbReference>
<dbReference type="Gene3D" id="1.10.10.60">
    <property type="entry name" value="Homeodomain-like"/>
    <property type="match status" value="1"/>
</dbReference>
<dbReference type="InterPro" id="IPR009057">
    <property type="entry name" value="Homeodomain-like_sf"/>
</dbReference>
<dbReference type="InterPro" id="IPR002818">
    <property type="entry name" value="DJ-1/PfpI"/>
</dbReference>
<dbReference type="Gene3D" id="3.40.50.880">
    <property type="match status" value="1"/>
</dbReference>
<evidence type="ECO:0000313" key="6">
    <source>
        <dbReference type="Proteomes" id="UP001551584"/>
    </source>
</evidence>
<dbReference type="Proteomes" id="UP001551584">
    <property type="component" value="Unassembled WGS sequence"/>
</dbReference>
<evidence type="ECO:0000313" key="5">
    <source>
        <dbReference type="EMBL" id="MEU9580389.1"/>
    </source>
</evidence>
<comment type="caution">
    <text evidence="5">The sequence shown here is derived from an EMBL/GenBank/DDBJ whole genome shotgun (WGS) entry which is preliminary data.</text>
</comment>
<name>A0ABV3EW65_9ACTN</name>
<evidence type="ECO:0000259" key="4">
    <source>
        <dbReference type="PROSITE" id="PS01124"/>
    </source>
</evidence>
<dbReference type="Pfam" id="PF12833">
    <property type="entry name" value="HTH_18"/>
    <property type="match status" value="1"/>
</dbReference>
<dbReference type="PROSITE" id="PS01124">
    <property type="entry name" value="HTH_ARAC_FAMILY_2"/>
    <property type="match status" value="1"/>
</dbReference>
<dbReference type="SUPFAM" id="SSF46689">
    <property type="entry name" value="Homeodomain-like"/>
    <property type="match status" value="2"/>
</dbReference>